<dbReference type="HAMAP" id="MF_01481">
    <property type="entry name" value="PSII_Psb27"/>
    <property type="match status" value="1"/>
</dbReference>
<dbReference type="InterPro" id="IPR038450">
    <property type="entry name" value="PSII_Psb27_sf"/>
</dbReference>
<dbReference type="GO" id="GO:0009523">
    <property type="term" value="C:photosystem II"/>
    <property type="evidence" value="ECO:0007669"/>
    <property type="project" value="InterPro"/>
</dbReference>
<dbReference type="EMBL" id="JAEHOE010000021">
    <property type="protein sequence ID" value="KAG2495933.1"/>
    <property type="molecule type" value="Genomic_DNA"/>
</dbReference>
<dbReference type="Gene3D" id="1.20.58.810">
    <property type="entry name" value="Photosystem II Pbs27"/>
    <property type="match status" value="1"/>
</dbReference>
<dbReference type="AlphaFoldDB" id="A0A835Y4R0"/>
<name>A0A835Y4R0_9CHLO</name>
<keyword evidence="6" id="KW-1185">Reference proteome</keyword>
<dbReference type="PANTHER" id="PTHR34041">
    <property type="entry name" value="PHOTOSYSTEM II REPAIR PROTEIN PSB27-H1, CHLOROPLASTIC"/>
    <property type="match status" value="1"/>
</dbReference>
<reference evidence="5" key="1">
    <citation type="journal article" date="2020" name="bioRxiv">
        <title>Comparative genomics of Chlamydomonas.</title>
        <authorList>
            <person name="Craig R.J."/>
            <person name="Hasan A.R."/>
            <person name="Ness R.W."/>
            <person name="Keightley P.D."/>
        </authorList>
    </citation>
    <scope>NUCLEOTIDE SEQUENCE</scope>
    <source>
        <strain evidence="5">CCAP 11/70</strain>
    </source>
</reference>
<evidence type="ECO:0000256" key="1">
    <source>
        <dbReference type="ARBA" id="ARBA00004370"/>
    </source>
</evidence>
<organism evidence="5 6">
    <name type="scientific">Edaphochlamys debaryana</name>
    <dbReference type="NCBI Taxonomy" id="47281"/>
    <lineage>
        <taxon>Eukaryota</taxon>
        <taxon>Viridiplantae</taxon>
        <taxon>Chlorophyta</taxon>
        <taxon>core chlorophytes</taxon>
        <taxon>Chlorophyceae</taxon>
        <taxon>CS clade</taxon>
        <taxon>Chlamydomonadales</taxon>
        <taxon>Chlamydomonadales incertae sedis</taxon>
        <taxon>Edaphochlamys</taxon>
    </lineage>
</organism>
<dbReference type="FunFam" id="1.20.58.810:FF:000001">
    <property type="entry name" value="Photosystem II lipoprotein Psb27"/>
    <property type="match status" value="1"/>
</dbReference>
<comment type="subcellular location">
    <subcellularLocation>
        <location evidence="1">Membrane</location>
    </subcellularLocation>
    <subcellularLocation>
        <location evidence="4">Thylakoid</location>
    </subcellularLocation>
</comment>
<dbReference type="GO" id="GO:0010206">
    <property type="term" value="P:photosystem II repair"/>
    <property type="evidence" value="ECO:0007669"/>
    <property type="project" value="InterPro"/>
</dbReference>
<evidence type="ECO:0000313" key="5">
    <source>
        <dbReference type="EMBL" id="KAG2495933.1"/>
    </source>
</evidence>
<dbReference type="Pfam" id="PF13326">
    <property type="entry name" value="PSII_Pbs27"/>
    <property type="match status" value="1"/>
</dbReference>
<evidence type="ECO:0000256" key="4">
    <source>
        <dbReference type="ARBA" id="ARBA00060385"/>
    </source>
</evidence>
<dbReference type="GO" id="GO:0010207">
    <property type="term" value="P:photosystem II assembly"/>
    <property type="evidence" value="ECO:0007669"/>
    <property type="project" value="InterPro"/>
</dbReference>
<dbReference type="GO" id="GO:0009543">
    <property type="term" value="C:chloroplast thylakoid lumen"/>
    <property type="evidence" value="ECO:0007669"/>
    <property type="project" value="TreeGrafter"/>
</dbReference>
<dbReference type="Proteomes" id="UP000612055">
    <property type="component" value="Unassembled WGS sequence"/>
</dbReference>
<evidence type="ECO:0000256" key="3">
    <source>
        <dbReference type="ARBA" id="ARBA00023136"/>
    </source>
</evidence>
<dbReference type="InterPro" id="IPR025585">
    <property type="entry name" value="PSII_Psb27"/>
</dbReference>
<accession>A0A835Y4R0</accession>
<protein>
    <submittedName>
        <fullName evidence="5">Uncharacterized protein</fullName>
    </submittedName>
</protein>
<keyword evidence="2" id="KW-0793">Thylakoid</keyword>
<keyword evidence="3" id="KW-0472">Membrane</keyword>
<dbReference type="PANTHER" id="PTHR34041:SF1">
    <property type="entry name" value="PHOTOSYSTEM II REPAIR PROTEIN PSB27-H1, CHLOROPLASTIC"/>
    <property type="match status" value="1"/>
</dbReference>
<evidence type="ECO:0000313" key="6">
    <source>
        <dbReference type="Proteomes" id="UP000612055"/>
    </source>
</evidence>
<proteinExistence type="inferred from homology"/>
<sequence length="198" mass="21441">MQARVAKSRGSSVAPQNLFYHLDTMAALTCSSAKAVVLSRASARPTPRRLSVVASAQRKDVSSRREVLGASAAAFSLLLSSAPAHALFEASTQIVTDYTNDTTAILDKVKATLALDKDDPAKEDNVKALRKDINSWVAKYRREDRVAGKPSFGNTYSALNALAGHFNSFGATAPIPKKRLERLQKELDDAALLLTRNR</sequence>
<comment type="caution">
    <text evidence="5">The sequence shown here is derived from an EMBL/GenBank/DDBJ whole genome shotgun (WGS) entry which is preliminary data.</text>
</comment>
<evidence type="ECO:0000256" key="2">
    <source>
        <dbReference type="ARBA" id="ARBA00023078"/>
    </source>
</evidence>
<dbReference type="OrthoDB" id="419533at2759"/>
<gene>
    <name evidence="5" type="ORF">HYH03_005864</name>
</gene>